<feature type="compositionally biased region" description="Basic residues" evidence="1">
    <location>
        <begin position="72"/>
        <end position="84"/>
    </location>
</feature>
<dbReference type="Proteomes" id="UP000240883">
    <property type="component" value="Unassembled WGS sequence"/>
</dbReference>
<reference evidence="2 3" key="1">
    <citation type="journal article" date="2018" name="Front. Microbiol.">
        <title>Genome-Wide Analysis of Corynespora cassiicola Leaf Fall Disease Putative Effectors.</title>
        <authorList>
            <person name="Lopez D."/>
            <person name="Ribeiro S."/>
            <person name="Label P."/>
            <person name="Fumanal B."/>
            <person name="Venisse J.S."/>
            <person name="Kohler A."/>
            <person name="de Oliveira R.R."/>
            <person name="Labutti K."/>
            <person name="Lipzen A."/>
            <person name="Lail K."/>
            <person name="Bauer D."/>
            <person name="Ohm R.A."/>
            <person name="Barry K.W."/>
            <person name="Spatafora J."/>
            <person name="Grigoriev I.V."/>
            <person name="Martin F.M."/>
            <person name="Pujade-Renaud V."/>
        </authorList>
    </citation>
    <scope>NUCLEOTIDE SEQUENCE [LARGE SCALE GENOMIC DNA]</scope>
    <source>
        <strain evidence="2 3">Philippines</strain>
    </source>
</reference>
<accession>A0A2T2N9L8</accession>
<evidence type="ECO:0000256" key="1">
    <source>
        <dbReference type="SAM" id="MobiDB-lite"/>
    </source>
</evidence>
<dbReference type="AlphaFoldDB" id="A0A2T2N9L8"/>
<feature type="region of interest" description="Disordered" evidence="1">
    <location>
        <begin position="52"/>
        <end position="128"/>
    </location>
</feature>
<name>A0A2T2N9L8_CORCC</name>
<proteinExistence type="predicted"/>
<gene>
    <name evidence="2" type="ORF">BS50DRAFT_577971</name>
</gene>
<feature type="compositionally biased region" description="Basic and acidic residues" evidence="1">
    <location>
        <begin position="102"/>
        <end position="112"/>
    </location>
</feature>
<organism evidence="2 3">
    <name type="scientific">Corynespora cassiicola Philippines</name>
    <dbReference type="NCBI Taxonomy" id="1448308"/>
    <lineage>
        <taxon>Eukaryota</taxon>
        <taxon>Fungi</taxon>
        <taxon>Dikarya</taxon>
        <taxon>Ascomycota</taxon>
        <taxon>Pezizomycotina</taxon>
        <taxon>Dothideomycetes</taxon>
        <taxon>Pleosporomycetidae</taxon>
        <taxon>Pleosporales</taxon>
        <taxon>Corynesporascaceae</taxon>
        <taxon>Corynespora</taxon>
    </lineage>
</organism>
<sequence length="128" mass="14320">MAGRFEGVRGAQVCEWGEDSVVHPDEPFWNQLQGVMEVQGVLIAQGWGSEDGWVGEKMEEEDAGDETSEKKVGKKWGKGIKKGKPAIDKSKNQSDPQRMGKNQREAQCDGDRKKGKKGQKYKKNKKRA</sequence>
<protein>
    <submittedName>
        <fullName evidence="2">Uncharacterized protein</fullName>
    </submittedName>
</protein>
<dbReference type="EMBL" id="KZ678142">
    <property type="protein sequence ID" value="PSN62114.1"/>
    <property type="molecule type" value="Genomic_DNA"/>
</dbReference>
<evidence type="ECO:0000313" key="3">
    <source>
        <dbReference type="Proteomes" id="UP000240883"/>
    </source>
</evidence>
<feature type="compositionally biased region" description="Basic residues" evidence="1">
    <location>
        <begin position="113"/>
        <end position="128"/>
    </location>
</feature>
<keyword evidence="3" id="KW-1185">Reference proteome</keyword>
<evidence type="ECO:0000313" key="2">
    <source>
        <dbReference type="EMBL" id="PSN62114.1"/>
    </source>
</evidence>